<organism evidence="1 2">
    <name type="scientific">Paracidovorax valerianellae</name>
    <dbReference type="NCBI Taxonomy" id="187868"/>
    <lineage>
        <taxon>Bacteria</taxon>
        <taxon>Pseudomonadati</taxon>
        <taxon>Pseudomonadota</taxon>
        <taxon>Betaproteobacteria</taxon>
        <taxon>Burkholderiales</taxon>
        <taxon>Comamonadaceae</taxon>
        <taxon>Paracidovorax</taxon>
    </lineage>
</organism>
<gene>
    <name evidence="1" type="ORF">SAMN05192589_12326</name>
</gene>
<dbReference type="OrthoDB" id="8910872at2"/>
<sequence length="88" mass="9664">MELEIYEALTAVNVPADKARAVVDSINKEIDKRYSLHAAQLATRGDLHEAKGALEVKIAQAQAEIIKWCIGSMFAAVGLFATITKLWH</sequence>
<dbReference type="Proteomes" id="UP000198781">
    <property type="component" value="Unassembled WGS sequence"/>
</dbReference>
<accession>A0A1G7EHR0</accession>
<proteinExistence type="predicted"/>
<dbReference type="AlphaFoldDB" id="A0A1G7EHR0"/>
<keyword evidence="2" id="KW-1185">Reference proteome</keyword>
<dbReference type="EMBL" id="FMZC01000023">
    <property type="protein sequence ID" value="SDE63097.1"/>
    <property type="molecule type" value="Genomic_DNA"/>
</dbReference>
<reference evidence="1 2" key="1">
    <citation type="submission" date="2016-10" db="EMBL/GenBank/DDBJ databases">
        <authorList>
            <person name="de Groot N.N."/>
        </authorList>
    </citation>
    <scope>NUCLEOTIDE SEQUENCE [LARGE SCALE GENOMIC DNA]</scope>
    <source>
        <strain evidence="1 2">DSM 16619</strain>
    </source>
</reference>
<dbReference type="RefSeq" id="WP_092745964.1">
    <property type="nucleotide sequence ID" value="NZ_FMZC01000023.1"/>
</dbReference>
<evidence type="ECO:0000313" key="1">
    <source>
        <dbReference type="EMBL" id="SDE63097.1"/>
    </source>
</evidence>
<evidence type="ECO:0000313" key="2">
    <source>
        <dbReference type="Proteomes" id="UP000198781"/>
    </source>
</evidence>
<name>A0A1G7EHR0_9BURK</name>
<protein>
    <submittedName>
        <fullName evidence="1">Uncharacterized protein</fullName>
    </submittedName>
</protein>